<accession>A0A6J6A074</accession>
<dbReference type="AlphaFoldDB" id="A0A6J6A074"/>
<gene>
    <name evidence="1" type="ORF">UFOPK3522_01041</name>
</gene>
<name>A0A6J6A074_9ZZZZ</name>
<dbReference type="InterPro" id="IPR036249">
    <property type="entry name" value="Thioredoxin-like_sf"/>
</dbReference>
<proteinExistence type="predicted"/>
<reference evidence="1" key="1">
    <citation type="submission" date="2020-05" db="EMBL/GenBank/DDBJ databases">
        <authorList>
            <person name="Chiriac C."/>
            <person name="Salcher M."/>
            <person name="Ghai R."/>
            <person name="Kavagutti S V."/>
        </authorList>
    </citation>
    <scope>NUCLEOTIDE SEQUENCE</scope>
</reference>
<dbReference type="SUPFAM" id="SSF52833">
    <property type="entry name" value="Thioredoxin-like"/>
    <property type="match status" value="1"/>
</dbReference>
<evidence type="ECO:0000313" key="1">
    <source>
        <dbReference type="EMBL" id="CAB4345093.1"/>
    </source>
</evidence>
<dbReference type="EMBL" id="CAESAO010000090">
    <property type="protein sequence ID" value="CAB4345093.1"/>
    <property type="molecule type" value="Genomic_DNA"/>
</dbReference>
<organism evidence="1">
    <name type="scientific">freshwater metagenome</name>
    <dbReference type="NCBI Taxonomy" id="449393"/>
    <lineage>
        <taxon>unclassified sequences</taxon>
        <taxon>metagenomes</taxon>
        <taxon>ecological metagenomes</taxon>
    </lineage>
</organism>
<protein>
    <submittedName>
        <fullName evidence="1">Unannotated protein</fullName>
    </submittedName>
</protein>
<sequence length="226" mass="24885">MSKLRDRAEREIGPRVIVAASTVTAPARAAAAARRATGRSGRLELYFGFDDPASAFAVIDLARRLEGRKVIFDLLPVVVRGIADDPALERKRIYGVTDGRRLARRIGLTLSRSEPIDPQQTAFLAGWAAGAPRGAALTRFCVAACSRLWFESDGPIGEGRYEELWRECFGAAPFTDEAAVRANEKQMTRRGPYETPAASIGGRWFFAQDRSAQIADWLDELGWTVK</sequence>
<dbReference type="Gene3D" id="3.40.30.10">
    <property type="entry name" value="Glutaredoxin"/>
    <property type="match status" value="1"/>
</dbReference>